<dbReference type="PROSITE" id="PS01230">
    <property type="entry name" value="TRMA_1"/>
    <property type="match status" value="1"/>
</dbReference>
<dbReference type="Proteomes" id="UP000076404">
    <property type="component" value="Chromosome"/>
</dbReference>
<dbReference type="SUPFAM" id="SSF50249">
    <property type="entry name" value="Nucleic acid-binding proteins"/>
    <property type="match status" value="1"/>
</dbReference>
<feature type="binding site" evidence="4">
    <location>
        <position position="319"/>
    </location>
    <ligand>
        <name>S-adenosyl-L-methionine</name>
        <dbReference type="ChEBI" id="CHEBI:59789"/>
    </ligand>
</feature>
<keyword evidence="3 4" id="KW-0949">S-adenosyl-L-methionine</keyword>
<dbReference type="InterPro" id="IPR030391">
    <property type="entry name" value="MeTrfase_TrmA_CS"/>
</dbReference>
<dbReference type="EMBL" id="CP011454">
    <property type="protein sequence ID" value="AMW05012.1"/>
    <property type="molecule type" value="Genomic_DNA"/>
</dbReference>
<dbReference type="AlphaFoldDB" id="A0A143BKH0"/>
<dbReference type="Pfam" id="PF01938">
    <property type="entry name" value="TRAM"/>
    <property type="match status" value="1"/>
</dbReference>
<keyword evidence="2 4" id="KW-0808">Transferase</keyword>
<dbReference type="eggNOG" id="COG2265">
    <property type="taxonomic scope" value="Bacteria"/>
</dbReference>
<evidence type="ECO:0000256" key="1">
    <source>
        <dbReference type="ARBA" id="ARBA00022603"/>
    </source>
</evidence>
<dbReference type="CDD" id="cd02440">
    <property type="entry name" value="AdoMet_MTases"/>
    <property type="match status" value="1"/>
</dbReference>
<dbReference type="InterPro" id="IPR010280">
    <property type="entry name" value="U5_MeTrfase_fam"/>
</dbReference>
<reference evidence="7 8" key="1">
    <citation type="journal article" date="2014" name="Proc. Natl. Acad. Sci. U.S.A.">
        <title>Functional type 2 photosynthetic reaction centers found in the rare bacterial phylum Gemmatimonadetes.</title>
        <authorList>
            <person name="Zeng Y."/>
            <person name="Feng F."/>
            <person name="Medova H."/>
            <person name="Dean J."/>
            <person name="Koblizek M."/>
        </authorList>
    </citation>
    <scope>NUCLEOTIDE SEQUENCE [LARGE SCALE GENOMIC DNA]</scope>
    <source>
        <strain evidence="7 8">AP64</strain>
    </source>
</reference>
<dbReference type="PROSITE" id="PS50926">
    <property type="entry name" value="TRAM"/>
    <property type="match status" value="1"/>
</dbReference>
<evidence type="ECO:0000256" key="3">
    <source>
        <dbReference type="ARBA" id="ARBA00022691"/>
    </source>
</evidence>
<dbReference type="Gene3D" id="2.40.50.140">
    <property type="entry name" value="Nucleic acid-binding proteins"/>
    <property type="match status" value="1"/>
</dbReference>
<feature type="active site" evidence="5">
    <location>
        <position position="420"/>
    </location>
</feature>
<dbReference type="PANTHER" id="PTHR11061">
    <property type="entry name" value="RNA M5U METHYLTRANSFERASE"/>
    <property type="match status" value="1"/>
</dbReference>
<proteinExistence type="inferred from homology"/>
<feature type="binding site" evidence="4">
    <location>
        <position position="340"/>
    </location>
    <ligand>
        <name>S-adenosyl-L-methionine</name>
        <dbReference type="ChEBI" id="CHEBI:59789"/>
    </ligand>
</feature>
<dbReference type="PROSITE" id="PS01231">
    <property type="entry name" value="TRMA_2"/>
    <property type="match status" value="1"/>
</dbReference>
<dbReference type="PROSITE" id="PS51687">
    <property type="entry name" value="SAM_MT_RNA_M5U"/>
    <property type="match status" value="1"/>
</dbReference>
<reference evidence="7 8" key="2">
    <citation type="journal article" date="2016" name="Environ. Microbiol. Rep.">
        <title>Metagenomic evidence for the presence of phototrophic Gemmatimonadetes bacteria in diverse environments.</title>
        <authorList>
            <person name="Zeng Y."/>
            <person name="Baumbach J."/>
            <person name="Barbosa E.G."/>
            <person name="Azevedo V."/>
            <person name="Zhang C."/>
            <person name="Koblizek M."/>
        </authorList>
    </citation>
    <scope>NUCLEOTIDE SEQUENCE [LARGE SCALE GENOMIC DNA]</scope>
    <source>
        <strain evidence="7 8">AP64</strain>
    </source>
</reference>
<dbReference type="InterPro" id="IPR030390">
    <property type="entry name" value="MeTrfase_TrmA_AS"/>
</dbReference>
<dbReference type="InterPro" id="IPR012340">
    <property type="entry name" value="NA-bd_OB-fold"/>
</dbReference>
<dbReference type="GO" id="GO:0070041">
    <property type="term" value="F:rRNA (uridine-C5-)-methyltransferase activity"/>
    <property type="evidence" value="ECO:0007669"/>
    <property type="project" value="TreeGrafter"/>
</dbReference>
<evidence type="ECO:0000259" key="6">
    <source>
        <dbReference type="PROSITE" id="PS50926"/>
    </source>
</evidence>
<protein>
    <recommendedName>
        <fullName evidence="6">TRAM domain-containing protein</fullName>
    </recommendedName>
</protein>
<sequence length="463" mass="49211">MSRGRGRNADRSRSSRLPESVATLTIDRIAAGGDGVGRLDGLAVFVPRTAPGDVVQVAYVTHARHARGRVLQVLTPSAARVEPICVHYTQDRCGGCQLQHLNADAQTEARRHIVQDTVARIGKRDIPLPALVSDVAWGYRSRLTLTLLRRSAGWVGGLHPHDDPARVFALETCHIAHPALVSVWQTLRPLIRKGSPALPVGETLRLGLRLDESPEGAEATAALTVALVVEGGTHWPDQESWTVAARAADPRISGVWYTPTAPTTAVRDTKNDAAPAEYAPQAREALAFAQVNPVVATALRDYVFDAVGTFAPTRVVDAYAGSGALAARLATAGISVLAIEADPAGAASAVEKVQVAASGPSASSRVLCDLVERALPSLGSGERPDTVVLNPPRRGVHADVTTWLEADAQHGLRGVVYISCDPATLARDLSRLPSWQVAAVQCFDMFPQTAHVETVCVLQRGPR</sequence>
<feature type="binding site" evidence="4">
    <location>
        <position position="390"/>
    </location>
    <ligand>
        <name>S-adenosyl-L-methionine</name>
        <dbReference type="ChEBI" id="CHEBI:59789"/>
    </ligand>
</feature>
<gene>
    <name evidence="7" type="ORF">GEMMAAP_09580</name>
</gene>
<keyword evidence="8" id="KW-1185">Reference proteome</keyword>
<evidence type="ECO:0000313" key="7">
    <source>
        <dbReference type="EMBL" id="AMW05012.1"/>
    </source>
</evidence>
<dbReference type="KEGG" id="gph:GEMMAAP_09580"/>
<feature type="domain" description="TRAM" evidence="6">
    <location>
        <begin position="14"/>
        <end position="72"/>
    </location>
</feature>
<dbReference type="NCBIfam" id="TIGR00479">
    <property type="entry name" value="rumA"/>
    <property type="match status" value="1"/>
</dbReference>
<dbReference type="GO" id="GO:0070475">
    <property type="term" value="P:rRNA base methylation"/>
    <property type="evidence" value="ECO:0007669"/>
    <property type="project" value="TreeGrafter"/>
</dbReference>
<evidence type="ECO:0000313" key="8">
    <source>
        <dbReference type="Proteomes" id="UP000076404"/>
    </source>
</evidence>
<dbReference type="SUPFAM" id="SSF53335">
    <property type="entry name" value="S-adenosyl-L-methionine-dependent methyltransferases"/>
    <property type="match status" value="1"/>
</dbReference>
<comment type="similarity">
    <text evidence="4">Belongs to the class I-like SAM-binding methyltransferase superfamily. RNA M5U methyltransferase family.</text>
</comment>
<feature type="binding site" evidence="4">
    <location>
        <position position="290"/>
    </location>
    <ligand>
        <name>S-adenosyl-L-methionine</name>
        <dbReference type="ChEBI" id="CHEBI:59789"/>
    </ligand>
</feature>
<feature type="active site" description="Nucleophile" evidence="4">
    <location>
        <position position="420"/>
    </location>
</feature>
<organism evidence="7 8">
    <name type="scientific">Gemmatimonas phototrophica</name>
    <dbReference type="NCBI Taxonomy" id="1379270"/>
    <lineage>
        <taxon>Bacteria</taxon>
        <taxon>Pseudomonadati</taxon>
        <taxon>Gemmatimonadota</taxon>
        <taxon>Gemmatimonadia</taxon>
        <taxon>Gemmatimonadales</taxon>
        <taxon>Gemmatimonadaceae</taxon>
        <taxon>Gemmatimonas</taxon>
    </lineage>
</organism>
<dbReference type="Gene3D" id="2.40.50.1070">
    <property type="match status" value="1"/>
</dbReference>
<dbReference type="InterPro" id="IPR029063">
    <property type="entry name" value="SAM-dependent_MTases_sf"/>
</dbReference>
<dbReference type="Gene3D" id="3.40.50.150">
    <property type="entry name" value="Vaccinia Virus protein VP39"/>
    <property type="match status" value="1"/>
</dbReference>
<dbReference type="InterPro" id="IPR002792">
    <property type="entry name" value="TRAM_dom"/>
</dbReference>
<name>A0A143BKH0_9BACT</name>
<dbReference type="PANTHER" id="PTHR11061:SF30">
    <property type="entry name" value="TRNA (URACIL(54)-C(5))-METHYLTRANSFERASE"/>
    <property type="match status" value="1"/>
</dbReference>
<dbReference type="Pfam" id="PF05958">
    <property type="entry name" value="tRNA_U5-meth_tr"/>
    <property type="match status" value="1"/>
</dbReference>
<evidence type="ECO:0000256" key="5">
    <source>
        <dbReference type="PROSITE-ProRule" id="PRU10015"/>
    </source>
</evidence>
<dbReference type="STRING" id="1379270.GEMMAAP_09580"/>
<accession>A0A143BKH0</accession>
<evidence type="ECO:0000256" key="2">
    <source>
        <dbReference type="ARBA" id="ARBA00022679"/>
    </source>
</evidence>
<evidence type="ECO:0000256" key="4">
    <source>
        <dbReference type="PROSITE-ProRule" id="PRU01024"/>
    </source>
</evidence>
<keyword evidence="1 4" id="KW-0489">Methyltransferase</keyword>